<organism evidence="1 2">
    <name type="scientific">Erwinia aphidicola</name>
    <dbReference type="NCBI Taxonomy" id="68334"/>
    <lineage>
        <taxon>Bacteria</taxon>
        <taxon>Pseudomonadati</taxon>
        <taxon>Pseudomonadota</taxon>
        <taxon>Gammaproteobacteria</taxon>
        <taxon>Enterobacterales</taxon>
        <taxon>Erwiniaceae</taxon>
        <taxon>Erwinia</taxon>
    </lineage>
</organism>
<gene>
    <name evidence="1" type="ORF">V8N49_23975</name>
</gene>
<evidence type="ECO:0000313" key="1">
    <source>
        <dbReference type="EMBL" id="MEI2684674.1"/>
    </source>
</evidence>
<protein>
    <submittedName>
        <fullName evidence="1">Uncharacterized protein</fullName>
    </submittedName>
</protein>
<dbReference type="Proteomes" id="UP001306592">
    <property type="component" value="Unassembled WGS sequence"/>
</dbReference>
<proteinExistence type="predicted"/>
<reference evidence="1 2" key="1">
    <citation type="submission" date="2024-02" db="EMBL/GenBank/DDBJ databases">
        <title>First report Erwinia aphidicola in onion in Chile.</title>
        <authorList>
            <person name="Valenzuela M."/>
            <person name="Pena M."/>
            <person name="Dutta B."/>
        </authorList>
    </citation>
    <scope>NUCLEOTIDE SEQUENCE [LARGE SCALE GENOMIC DNA]</scope>
    <source>
        <strain evidence="1 2">QCJ3A</strain>
    </source>
</reference>
<dbReference type="RefSeq" id="WP_336204540.1">
    <property type="nucleotide sequence ID" value="NZ_JBANEI010000038.1"/>
</dbReference>
<name>A0ABU8DMD8_ERWAP</name>
<comment type="caution">
    <text evidence="1">The sequence shown here is derived from an EMBL/GenBank/DDBJ whole genome shotgun (WGS) entry which is preliminary data.</text>
</comment>
<sequence>MIYIKNENSFEKLESWDELLQREGFQKVVDLSGKTLSDAFGYYELPNKVPCGKKNCRTNHFKGVLVVTEDGVETNIGHDCGFAAFGLKFDQLATELTKQANYHRLLIAVKKAKSEIFSWYKKKAKLESGKPSLKELAHKLLDAKDPNVIGRAAYDSLKKMAGSNNGKVIISRRKTDTEIDIAEVMSQKTSSRGDELLPKKPRYEDVLIGNVLNADCLLNDYDVSILFERDVRGVLEELSAADPDSMHQRKLTRLGVRVSRLEERISFISDRIYRARIFLTQENLQPLFAKINAQRNVSQKDKNLFSNFIDSLPDRADSQG</sequence>
<evidence type="ECO:0000313" key="2">
    <source>
        <dbReference type="Proteomes" id="UP001306592"/>
    </source>
</evidence>
<dbReference type="EMBL" id="JBANEI010000038">
    <property type="protein sequence ID" value="MEI2684674.1"/>
    <property type="molecule type" value="Genomic_DNA"/>
</dbReference>
<accession>A0ABU8DMD8</accession>
<keyword evidence="2" id="KW-1185">Reference proteome</keyword>